<dbReference type="GO" id="GO:1904680">
    <property type="term" value="F:peptide transmembrane transporter activity"/>
    <property type="evidence" value="ECO:0007669"/>
    <property type="project" value="InterPro"/>
</dbReference>
<dbReference type="Gene3D" id="3.40.710.10">
    <property type="entry name" value="DD-peptidase/beta-lactamase superfamily"/>
    <property type="match status" value="1"/>
</dbReference>
<dbReference type="SMART" id="SM00382">
    <property type="entry name" value="AAA"/>
    <property type="match status" value="1"/>
</dbReference>
<evidence type="ECO:0000256" key="6">
    <source>
        <dbReference type="ARBA" id="ARBA00023136"/>
    </source>
</evidence>
<dbReference type="STRING" id="84029.CROST_37650"/>
<keyword evidence="7" id="KW-0645">Protease</keyword>
<evidence type="ECO:0000256" key="4">
    <source>
        <dbReference type="ARBA" id="ARBA00022840"/>
    </source>
</evidence>
<dbReference type="Proteomes" id="UP000190951">
    <property type="component" value="Chromosome"/>
</dbReference>
<evidence type="ECO:0000313" key="8">
    <source>
        <dbReference type="Proteomes" id="UP000190951"/>
    </source>
</evidence>
<dbReference type="InterPro" id="IPR001466">
    <property type="entry name" value="Beta-lactam-related"/>
</dbReference>
<organism evidence="7 8">
    <name type="scientific">Clostridium felsineum</name>
    <dbReference type="NCBI Taxonomy" id="36839"/>
    <lineage>
        <taxon>Bacteria</taxon>
        <taxon>Bacillati</taxon>
        <taxon>Bacillota</taxon>
        <taxon>Clostridia</taxon>
        <taxon>Eubacteriales</taxon>
        <taxon>Clostridiaceae</taxon>
        <taxon>Clostridium</taxon>
    </lineage>
</organism>
<dbReference type="PANTHER" id="PTHR46825:SF11">
    <property type="entry name" value="PENICILLIN-BINDING PROTEIN 4"/>
    <property type="match status" value="1"/>
</dbReference>
<dbReference type="SUPFAM" id="SSF56601">
    <property type="entry name" value="beta-lactamase/transpeptidase-like"/>
    <property type="match status" value="1"/>
</dbReference>
<dbReference type="InterPro" id="IPR011527">
    <property type="entry name" value="ABC1_TM_dom"/>
</dbReference>
<keyword evidence="8" id="KW-1185">Reference proteome</keyword>
<dbReference type="EC" id="3.4.16.4" evidence="7"/>
<dbReference type="GO" id="GO:0009002">
    <property type="term" value="F:serine-type D-Ala-D-Ala carboxypeptidase activity"/>
    <property type="evidence" value="ECO:0007669"/>
    <property type="project" value="UniProtKB-EC"/>
</dbReference>
<dbReference type="AlphaFoldDB" id="A0A1S8L080"/>
<dbReference type="Gene3D" id="1.20.1560.10">
    <property type="entry name" value="ABC transporter type 1, transmembrane domain"/>
    <property type="match status" value="1"/>
</dbReference>
<evidence type="ECO:0000256" key="5">
    <source>
        <dbReference type="ARBA" id="ARBA00022989"/>
    </source>
</evidence>
<dbReference type="InterPro" id="IPR027417">
    <property type="entry name" value="P-loop_NTPase"/>
</dbReference>
<reference evidence="7 8" key="1">
    <citation type="submission" date="2022-04" db="EMBL/GenBank/DDBJ databases">
        <title>Genome sequence of C. roseum typestrain.</title>
        <authorList>
            <person name="Poehlein A."/>
            <person name="Schoch T."/>
            <person name="Duerre P."/>
            <person name="Daniel R."/>
        </authorList>
    </citation>
    <scope>NUCLEOTIDE SEQUENCE [LARGE SCALE GENOMIC DNA]</scope>
    <source>
        <strain evidence="7 8">DSM 7320</strain>
    </source>
</reference>
<evidence type="ECO:0000256" key="3">
    <source>
        <dbReference type="ARBA" id="ARBA00022741"/>
    </source>
</evidence>
<dbReference type="InterPro" id="IPR003593">
    <property type="entry name" value="AAA+_ATPase"/>
</dbReference>
<keyword evidence="2" id="KW-0812">Transmembrane</keyword>
<dbReference type="GO" id="GO:0005886">
    <property type="term" value="C:plasma membrane"/>
    <property type="evidence" value="ECO:0007669"/>
    <property type="project" value="UniProtKB-SubCell"/>
</dbReference>
<dbReference type="InterPro" id="IPR036640">
    <property type="entry name" value="ABC1_TM_sf"/>
</dbReference>
<keyword evidence="6" id="KW-0472">Membrane</keyword>
<proteinExistence type="predicted"/>
<keyword evidence="3" id="KW-0547">Nucleotide-binding</keyword>
<dbReference type="PROSITE" id="PS50893">
    <property type="entry name" value="ABC_TRANSPORTER_2"/>
    <property type="match status" value="1"/>
</dbReference>
<dbReference type="SUPFAM" id="SSF52540">
    <property type="entry name" value="P-loop containing nucleoside triphosphate hydrolases"/>
    <property type="match status" value="1"/>
</dbReference>
<dbReference type="InterPro" id="IPR012338">
    <property type="entry name" value="Beta-lactam/transpept-like"/>
</dbReference>
<sequence>MNKVNKLLIIFSILLSIILLPVSTYALENDNNEINKLSKYNTVKIQKFVKKQISKGKLPGVSVVIVKGNKTIYQKGYGYADLDLKQKVTSKTLFELGSTSKAFTALGILDLQKKGLIKLDDKVNKYFPWFKVNYKGKEVPITIEQLLHHTSGIPFKSIDKIPFSNSENSLEKTVKTLIGTELDRKPGEKFEYATINYDVLGLIIEKVSGVKYETYIEENVLKPMGLTNTYMYRNKVVRENIAKGYKLDFLRPKVYDAPAYTGNKPAGYIITDAVDMAKWLEVQMNTLNSSKFSRDLVELSHNPDRRVPPSDDGSSYADGWFVYQKGGGEIEHDGSNPNYSSFIIFRPEDKIGIAVLCNTNSDYTAAIGRGINEILQGKDYNKEIKDLGKIADTICTIIIVMSILIILVTLYLIIKALKEIFKKERKLNKKFGRCFVNILISLAFMLGIGYCVYLIPYILYEGVSWQFVFVWLPETVKFALSLFYISLLVIYLYYLIISIFKREYDRSVLILCILSAVSGFGNALIIFTVNMAIGSSNSYRVKILVYFVLGIILYVCGQKIVRTKLIDLTNKLIYSKRIQIIKCILRFSYSNFEQIGKGKIESTLNNDTETLSRFVNILISGVTAAITLVFCFIYLAFINKYALLFSIVIIVLIASVYYIVGIYANKVGEESRDLQNVFFKFISDLIGGFKELNLNEKRKSEFQDDMEKTCDKYRIKRGKSALAFANMFVIGELLFTLAIGAVALILPLMLKNLEESSIASYVFILLYMTGPVNIILDAIPSTVDIRISLKRINNLIGEISNFEHEEKVIQERITEKIDIKLNEVEYEYKENEEKVFKVGPITYEFKSGEIVFITGGNGSGKSTLGKLLTGLYTPSNGYITLNNSRVSENTLKEKYSTVFADFYLFDKLYGIDYKEKEKEIIKHLQILQLNNKVQIIDGSFSTTKLSTGQKKRLALLVAYLEDRPIYLFDEWAADQDPEFRKFFYNILLPELKERGKCVIAVTHDDNYFHMADKIIKMDMGKFK</sequence>
<accession>A0A1S8L080</accession>
<dbReference type="Pfam" id="PF00005">
    <property type="entry name" value="ABC_tran"/>
    <property type="match status" value="1"/>
</dbReference>
<dbReference type="InterPro" id="IPR005898">
    <property type="entry name" value="Cyc_pep_transpt_SyrD/YojI"/>
</dbReference>
<dbReference type="GO" id="GO:0005524">
    <property type="term" value="F:ATP binding"/>
    <property type="evidence" value="ECO:0007669"/>
    <property type="project" value="UniProtKB-KW"/>
</dbReference>
<keyword evidence="5" id="KW-1133">Transmembrane helix</keyword>
<dbReference type="Gene3D" id="3.40.50.300">
    <property type="entry name" value="P-loop containing nucleotide triphosphate hydrolases"/>
    <property type="match status" value="1"/>
</dbReference>
<dbReference type="PANTHER" id="PTHR46825">
    <property type="entry name" value="D-ALANYL-D-ALANINE-CARBOXYPEPTIDASE/ENDOPEPTIDASE AMPH"/>
    <property type="match status" value="1"/>
</dbReference>
<dbReference type="RefSeq" id="WP_077832107.1">
    <property type="nucleotide sequence ID" value="NZ_CP096983.1"/>
</dbReference>
<protein>
    <submittedName>
        <fullName evidence="7">D-alanyl-D-alanine carboxypeptidase</fullName>
        <ecNumber evidence="7">3.4.16.4</ecNumber>
    </submittedName>
</protein>
<keyword evidence="7" id="KW-0121">Carboxypeptidase</keyword>
<keyword evidence="4" id="KW-0067">ATP-binding</keyword>
<dbReference type="EMBL" id="CP096983">
    <property type="protein sequence ID" value="URZ12083.1"/>
    <property type="molecule type" value="Genomic_DNA"/>
</dbReference>
<dbReference type="Pfam" id="PF00664">
    <property type="entry name" value="ABC_membrane"/>
    <property type="match status" value="1"/>
</dbReference>
<evidence type="ECO:0000256" key="2">
    <source>
        <dbReference type="ARBA" id="ARBA00022692"/>
    </source>
</evidence>
<dbReference type="InterPro" id="IPR003439">
    <property type="entry name" value="ABC_transporter-like_ATP-bd"/>
</dbReference>
<dbReference type="SUPFAM" id="SSF90123">
    <property type="entry name" value="ABC transporter transmembrane region"/>
    <property type="match status" value="1"/>
</dbReference>
<evidence type="ECO:0000313" key="7">
    <source>
        <dbReference type="EMBL" id="URZ12083.1"/>
    </source>
</evidence>
<dbReference type="GO" id="GO:0140359">
    <property type="term" value="F:ABC-type transporter activity"/>
    <property type="evidence" value="ECO:0007669"/>
    <property type="project" value="InterPro"/>
</dbReference>
<name>A0A1S8L080_9CLOT</name>
<dbReference type="GO" id="GO:0016887">
    <property type="term" value="F:ATP hydrolysis activity"/>
    <property type="evidence" value="ECO:0007669"/>
    <property type="project" value="InterPro"/>
</dbReference>
<evidence type="ECO:0000256" key="1">
    <source>
        <dbReference type="ARBA" id="ARBA00004651"/>
    </source>
</evidence>
<dbReference type="PROSITE" id="PS50929">
    <property type="entry name" value="ABC_TM1F"/>
    <property type="match status" value="1"/>
</dbReference>
<gene>
    <name evidence="7" type="primary">yfeW_2</name>
    <name evidence="7" type="ORF">CROST_028000</name>
</gene>
<dbReference type="Pfam" id="PF00144">
    <property type="entry name" value="Beta-lactamase"/>
    <property type="match status" value="1"/>
</dbReference>
<dbReference type="InterPro" id="IPR050491">
    <property type="entry name" value="AmpC-like"/>
</dbReference>
<dbReference type="KEGG" id="crw:CROST_028000"/>
<comment type="subcellular location">
    <subcellularLocation>
        <location evidence="1">Cell membrane</location>
        <topology evidence="1">Multi-pass membrane protein</topology>
    </subcellularLocation>
</comment>
<dbReference type="NCBIfam" id="TIGR01194">
    <property type="entry name" value="cyc_pep_trnsptr"/>
    <property type="match status" value="1"/>
</dbReference>
<keyword evidence="7" id="KW-0378">Hydrolase</keyword>
<dbReference type="GO" id="GO:0015833">
    <property type="term" value="P:peptide transport"/>
    <property type="evidence" value="ECO:0007669"/>
    <property type="project" value="InterPro"/>
</dbReference>